<dbReference type="Proteomes" id="UP000523000">
    <property type="component" value="Unassembled WGS sequence"/>
</dbReference>
<feature type="region of interest" description="Disordered" evidence="1">
    <location>
        <begin position="275"/>
        <end position="298"/>
    </location>
</feature>
<evidence type="ECO:0000256" key="1">
    <source>
        <dbReference type="SAM" id="MobiDB-lite"/>
    </source>
</evidence>
<comment type="caution">
    <text evidence="3">The sequence shown here is derived from an EMBL/GenBank/DDBJ whole genome shotgun (WGS) entry which is preliminary data.</text>
</comment>
<sequence>MRRASDGYSSISSPPHRVLLYCCGRLKLSYGPVLQVLPVLLVLLWSSQAVRRPRPPGTALLIYCWYCRFCCGRLKLSDGRILLVLLYCWYCLIAGVTGSAVLLRSSQTVRRPRPPATALLLVLLVLLDCRGNWFCCTAAAASSCPTTTPSGYCFTAGVAGTAVLLRSSQAVRRPRPPATALLLVLLYCGGRLKLSDGRVLPCGVPPKGSNCSFLNLGVIRSPPPHAKKYSTASRENQIPKFPGFLEGLGTKPSEVAGLRHGPLGMPGGDLAVADSPAGRSCRPAGGGPTGTRSCRSRSSGCHKQRRYLRGQPMSSRSLRSRCLRSVPWCGSGPGNAAKSLIAARKPPQNRLVRPRAHLWRVIHTDPCRFR</sequence>
<evidence type="ECO:0000256" key="2">
    <source>
        <dbReference type="SAM" id="Phobius"/>
    </source>
</evidence>
<reference evidence="3 4" key="1">
    <citation type="submission" date="2020-08" db="EMBL/GenBank/DDBJ databases">
        <title>Sequencing the genomes of 1000 actinobacteria strains.</title>
        <authorList>
            <person name="Klenk H.-P."/>
        </authorList>
    </citation>
    <scope>NUCLEOTIDE SEQUENCE [LARGE SCALE GENOMIC DNA]</scope>
    <source>
        <strain evidence="3 4">DSM 22826</strain>
    </source>
</reference>
<dbReference type="AlphaFoldDB" id="A0A839QWH8"/>
<keyword evidence="2" id="KW-0812">Transmembrane</keyword>
<feature type="transmembrane region" description="Helical" evidence="2">
    <location>
        <begin position="82"/>
        <end position="103"/>
    </location>
</feature>
<evidence type="ECO:0000313" key="3">
    <source>
        <dbReference type="EMBL" id="MBB2997662.1"/>
    </source>
</evidence>
<keyword evidence="4" id="KW-1185">Reference proteome</keyword>
<keyword evidence="2" id="KW-1133">Transmembrane helix</keyword>
<keyword evidence="2" id="KW-0472">Membrane</keyword>
<dbReference type="EMBL" id="JACHVS010000005">
    <property type="protein sequence ID" value="MBB2997662.1"/>
    <property type="molecule type" value="Genomic_DNA"/>
</dbReference>
<protein>
    <submittedName>
        <fullName evidence="3">Xanthosine utilization system XapX-like protein</fullName>
    </submittedName>
</protein>
<gene>
    <name evidence="3" type="ORF">E9229_003934</name>
</gene>
<proteinExistence type="predicted"/>
<accession>A0A839QWH8</accession>
<evidence type="ECO:0000313" key="4">
    <source>
        <dbReference type="Proteomes" id="UP000523000"/>
    </source>
</evidence>
<name>A0A839QWH8_9MICC</name>
<organism evidence="3 4">
    <name type="scientific">Paeniglutamicibacter cryotolerans</name>
    <dbReference type="NCBI Taxonomy" id="670079"/>
    <lineage>
        <taxon>Bacteria</taxon>
        <taxon>Bacillati</taxon>
        <taxon>Actinomycetota</taxon>
        <taxon>Actinomycetes</taxon>
        <taxon>Micrococcales</taxon>
        <taxon>Micrococcaceae</taxon>
        <taxon>Paeniglutamicibacter</taxon>
    </lineage>
</organism>